<name>A0A9D4L8L7_DREPO</name>
<reference evidence="2" key="1">
    <citation type="journal article" date="2019" name="bioRxiv">
        <title>The Genome of the Zebra Mussel, Dreissena polymorpha: A Resource for Invasive Species Research.</title>
        <authorList>
            <person name="McCartney M.A."/>
            <person name="Auch B."/>
            <person name="Kono T."/>
            <person name="Mallez S."/>
            <person name="Zhang Y."/>
            <person name="Obille A."/>
            <person name="Becker A."/>
            <person name="Abrahante J.E."/>
            <person name="Garbe J."/>
            <person name="Badalamenti J.P."/>
            <person name="Herman A."/>
            <person name="Mangelson H."/>
            <person name="Liachko I."/>
            <person name="Sullivan S."/>
            <person name="Sone E.D."/>
            <person name="Koren S."/>
            <person name="Silverstein K.A.T."/>
            <person name="Beckman K.B."/>
            <person name="Gohl D.M."/>
        </authorList>
    </citation>
    <scope>NUCLEOTIDE SEQUENCE</scope>
    <source>
        <strain evidence="2">Duluth1</strain>
        <tissue evidence="2">Whole animal</tissue>
    </source>
</reference>
<feature type="region of interest" description="Disordered" evidence="1">
    <location>
        <begin position="31"/>
        <end position="61"/>
    </location>
</feature>
<evidence type="ECO:0000256" key="1">
    <source>
        <dbReference type="SAM" id="MobiDB-lite"/>
    </source>
</evidence>
<accession>A0A9D4L8L7</accession>
<keyword evidence="3" id="KW-1185">Reference proteome</keyword>
<protein>
    <submittedName>
        <fullName evidence="2">Uncharacterized protein</fullName>
    </submittedName>
</protein>
<dbReference type="AlphaFoldDB" id="A0A9D4L8L7"/>
<comment type="caution">
    <text evidence="2">The sequence shown here is derived from an EMBL/GenBank/DDBJ whole genome shotgun (WGS) entry which is preliminary data.</text>
</comment>
<sequence>MGQTRRNPHGAHANCTGRAMFYYGPTRQRHGWHRINTDQHGIQTDQQESDTDQTRPAPDGQ</sequence>
<evidence type="ECO:0000313" key="2">
    <source>
        <dbReference type="EMBL" id="KAH3853263.1"/>
    </source>
</evidence>
<reference evidence="2" key="2">
    <citation type="submission" date="2020-11" db="EMBL/GenBank/DDBJ databases">
        <authorList>
            <person name="McCartney M.A."/>
            <person name="Auch B."/>
            <person name="Kono T."/>
            <person name="Mallez S."/>
            <person name="Becker A."/>
            <person name="Gohl D.M."/>
            <person name="Silverstein K.A.T."/>
            <person name="Koren S."/>
            <person name="Bechman K.B."/>
            <person name="Herman A."/>
            <person name="Abrahante J.E."/>
            <person name="Garbe J."/>
        </authorList>
    </citation>
    <scope>NUCLEOTIDE SEQUENCE</scope>
    <source>
        <strain evidence="2">Duluth1</strain>
        <tissue evidence="2">Whole animal</tissue>
    </source>
</reference>
<evidence type="ECO:0000313" key="3">
    <source>
        <dbReference type="Proteomes" id="UP000828390"/>
    </source>
</evidence>
<proteinExistence type="predicted"/>
<organism evidence="2 3">
    <name type="scientific">Dreissena polymorpha</name>
    <name type="common">Zebra mussel</name>
    <name type="synonym">Mytilus polymorpha</name>
    <dbReference type="NCBI Taxonomy" id="45954"/>
    <lineage>
        <taxon>Eukaryota</taxon>
        <taxon>Metazoa</taxon>
        <taxon>Spiralia</taxon>
        <taxon>Lophotrochozoa</taxon>
        <taxon>Mollusca</taxon>
        <taxon>Bivalvia</taxon>
        <taxon>Autobranchia</taxon>
        <taxon>Heteroconchia</taxon>
        <taxon>Euheterodonta</taxon>
        <taxon>Imparidentia</taxon>
        <taxon>Neoheterodontei</taxon>
        <taxon>Myida</taxon>
        <taxon>Dreissenoidea</taxon>
        <taxon>Dreissenidae</taxon>
        <taxon>Dreissena</taxon>
    </lineage>
</organism>
<gene>
    <name evidence="2" type="ORF">DPMN_095785</name>
</gene>
<dbReference type="EMBL" id="JAIWYP010000003">
    <property type="protein sequence ID" value="KAH3853263.1"/>
    <property type="molecule type" value="Genomic_DNA"/>
</dbReference>
<dbReference type="Proteomes" id="UP000828390">
    <property type="component" value="Unassembled WGS sequence"/>
</dbReference>